<accession>A0A839GX04</accession>
<evidence type="ECO:0000259" key="4">
    <source>
        <dbReference type="Pfam" id="PF01420"/>
    </source>
</evidence>
<gene>
    <name evidence="5" type="ORF">FHS90_002987</name>
</gene>
<keyword evidence="2" id="KW-0680">Restriction system</keyword>
<reference evidence="5 6" key="1">
    <citation type="submission" date="2020-08" db="EMBL/GenBank/DDBJ databases">
        <title>Genomic Encyclopedia of Type Strains, Phase IV (KMG-IV): sequencing the most valuable type-strain genomes for metagenomic binning, comparative biology and taxonomic classification.</title>
        <authorList>
            <person name="Goeker M."/>
        </authorList>
    </citation>
    <scope>NUCLEOTIDE SEQUENCE [LARGE SCALE GENOMIC DNA]</scope>
    <source>
        <strain evidence="5 6">DSM 29854</strain>
    </source>
</reference>
<dbReference type="GO" id="GO:0003677">
    <property type="term" value="F:DNA binding"/>
    <property type="evidence" value="ECO:0007669"/>
    <property type="project" value="UniProtKB-KW"/>
</dbReference>
<dbReference type="CDD" id="cd17246">
    <property type="entry name" value="RMtype1_S_SonII-TRD2-CR2_like"/>
    <property type="match status" value="1"/>
</dbReference>
<dbReference type="AlphaFoldDB" id="A0A839GX04"/>
<evidence type="ECO:0000256" key="3">
    <source>
        <dbReference type="ARBA" id="ARBA00023125"/>
    </source>
</evidence>
<dbReference type="InterPro" id="IPR044946">
    <property type="entry name" value="Restrct_endonuc_typeI_TRD_sf"/>
</dbReference>
<dbReference type="CDD" id="cd17257">
    <property type="entry name" value="RMtype1_S_EcoBI-TRD1-CR1_like"/>
    <property type="match status" value="1"/>
</dbReference>
<protein>
    <submittedName>
        <fullName evidence="5">Type I restriction enzyme S subunit</fullName>
        <ecNumber evidence="5">3.1.21.3</ecNumber>
    </submittedName>
</protein>
<evidence type="ECO:0000313" key="5">
    <source>
        <dbReference type="EMBL" id="MBA9078261.1"/>
    </source>
</evidence>
<evidence type="ECO:0000256" key="1">
    <source>
        <dbReference type="ARBA" id="ARBA00010923"/>
    </source>
</evidence>
<keyword evidence="3" id="KW-0238">DNA-binding</keyword>
<evidence type="ECO:0000256" key="2">
    <source>
        <dbReference type="ARBA" id="ARBA00022747"/>
    </source>
</evidence>
<dbReference type="InterPro" id="IPR052021">
    <property type="entry name" value="Type-I_RS_S_subunit"/>
</dbReference>
<dbReference type="EC" id="3.1.21.3" evidence="5"/>
<keyword evidence="6" id="KW-1185">Reference proteome</keyword>
<name>A0A839GX04_9BACT</name>
<dbReference type="SUPFAM" id="SSF116734">
    <property type="entry name" value="DNA methylase specificity domain"/>
    <property type="match status" value="2"/>
</dbReference>
<dbReference type="EMBL" id="JACJIQ010000012">
    <property type="protein sequence ID" value="MBA9078261.1"/>
    <property type="molecule type" value="Genomic_DNA"/>
</dbReference>
<dbReference type="PANTHER" id="PTHR30408">
    <property type="entry name" value="TYPE-1 RESTRICTION ENZYME ECOKI SPECIFICITY PROTEIN"/>
    <property type="match status" value="1"/>
</dbReference>
<sequence length="373" mass="42568">MILNDVCELIIDTEHKTAPNVEVGIPSIRTPNVGKGRLILDKDIKYVDEPTFVQWTKRAIPRKDDLIIAREAPVGNVALVPDIQLCLGQRTVLARPDKRKVSPSFLCYYLLSPKMQHKMLSGSGGSTVAHLNMKDIRNLELEQLPALPTQIKIASILSAYDDLIENNLKRIKLLEEKAALMYNSILVNLKETRKVSLYEIADIQMGYAFKAEEFNESGEGNPIIRIRDIPNQSTKSFTTQEVESKYIIEKGDLLIGMDGEFHINEWLGQKGYLVQRVCRLRSKDPFYQSFLWQALIKPIKFYESTISGATVAHLGKKHLEQIYLHIPDYSTSDMLVELNQMRHLKINLSHQNFKLQEARDILLPQLMNGEIEV</sequence>
<comment type="caution">
    <text evidence="5">The sequence shown here is derived from an EMBL/GenBank/DDBJ whole genome shotgun (WGS) entry which is preliminary data.</text>
</comment>
<organism evidence="5 6">
    <name type="scientific">Rufibacter quisquiliarum</name>
    <dbReference type="NCBI Taxonomy" id="1549639"/>
    <lineage>
        <taxon>Bacteria</taxon>
        <taxon>Pseudomonadati</taxon>
        <taxon>Bacteroidota</taxon>
        <taxon>Cytophagia</taxon>
        <taxon>Cytophagales</taxon>
        <taxon>Hymenobacteraceae</taxon>
        <taxon>Rufibacter</taxon>
    </lineage>
</organism>
<dbReference type="GO" id="GO:0009035">
    <property type="term" value="F:type I site-specific deoxyribonuclease activity"/>
    <property type="evidence" value="ECO:0007669"/>
    <property type="project" value="UniProtKB-EC"/>
</dbReference>
<dbReference type="Proteomes" id="UP000563094">
    <property type="component" value="Unassembled WGS sequence"/>
</dbReference>
<dbReference type="InterPro" id="IPR000055">
    <property type="entry name" value="Restrct_endonuc_typeI_TRD"/>
</dbReference>
<keyword evidence="5" id="KW-0378">Hydrolase</keyword>
<feature type="domain" description="Type I restriction modification DNA specificity" evidence="4">
    <location>
        <begin position="56"/>
        <end position="175"/>
    </location>
</feature>
<dbReference type="PANTHER" id="PTHR30408:SF13">
    <property type="entry name" value="TYPE I RESTRICTION ENZYME HINDI SPECIFICITY SUBUNIT"/>
    <property type="match status" value="1"/>
</dbReference>
<feature type="domain" description="Type I restriction modification DNA specificity" evidence="4">
    <location>
        <begin position="193"/>
        <end position="329"/>
    </location>
</feature>
<dbReference type="RefSeq" id="WP_182513532.1">
    <property type="nucleotide sequence ID" value="NZ_JACJIQ010000012.1"/>
</dbReference>
<evidence type="ECO:0000313" key="6">
    <source>
        <dbReference type="Proteomes" id="UP000563094"/>
    </source>
</evidence>
<comment type="similarity">
    <text evidence="1">Belongs to the type-I restriction system S methylase family.</text>
</comment>
<proteinExistence type="inferred from homology"/>
<dbReference type="GO" id="GO:0009307">
    <property type="term" value="P:DNA restriction-modification system"/>
    <property type="evidence" value="ECO:0007669"/>
    <property type="project" value="UniProtKB-KW"/>
</dbReference>
<dbReference type="Gene3D" id="3.90.220.20">
    <property type="entry name" value="DNA methylase specificity domains"/>
    <property type="match status" value="2"/>
</dbReference>
<dbReference type="Pfam" id="PF01420">
    <property type="entry name" value="Methylase_S"/>
    <property type="match status" value="2"/>
</dbReference>